<evidence type="ECO:0000256" key="9">
    <source>
        <dbReference type="ARBA" id="ARBA00022729"/>
    </source>
</evidence>
<evidence type="ECO:0000256" key="8">
    <source>
        <dbReference type="ARBA" id="ARBA00022692"/>
    </source>
</evidence>
<dbReference type="InterPro" id="IPR036028">
    <property type="entry name" value="SH3-like_dom_sf"/>
</dbReference>
<dbReference type="InterPro" id="IPR007223">
    <property type="entry name" value="Peroxin-13_N"/>
</dbReference>
<accession>A0A8J2I4R5</accession>
<dbReference type="GO" id="GO:0071555">
    <property type="term" value="P:cell wall organization"/>
    <property type="evidence" value="ECO:0007669"/>
    <property type="project" value="UniProtKB-KW"/>
</dbReference>
<sequence length="944" mass="101569">MKYTILGTIFLSPFAYSRTSQELFWAITYRNISQPGAYNRTTTVDPRTGICGHERVAYPSTGPLTPLFGQVSMHLRGPMNVSQLAVYQLPDEIHTMQKRTTVLFYNRRRALKQQEPPMATNITTRPTQSASSNWFDVSNKRTYNTTASCIPNVVTKTVTVKAVCSSTSTPQTSSNTTYVGPPLLCLPTSTTTSIIGSSPPRLDCSYEGHQDLDPIFQRPNGQVFVSPAPASAPTPLSTQDTSRVFQRPNGQPFDIPVPSPSSIVKRKATDWSRIAYYTSTAPAQATGLSFMANLGDPQKSGTFDYAFGNSLSYVTPRGDKVAVESLPFDGTLRTSETEIVVLSDKECDADCSYWRPNATSHHGWLGSSKAFFIEFQMDHRPNIGTDQGMLSDAPAYWFLNAAIPRVLQYGNDRNNIPCSCWSTGCGEFDAFELLSNGAKRAKSTIHRQGNLEGGDSNYFSRPVGQTMKFAVVWHYPHITALVLDDKFDFSQSMSDDAIQKLVARGGGTFANMSAPSPPKPWETSNGATSASVGLTGSNSSTTPTSTTTSSSAPPLPSVPDSLSTVANRNASNYSGMNNRYGSPYSSGYGGMSSYSSPYSSMGGGYGSMYGGMGGMGGMYGGMGGMGMGMGGMYGGMGGMPGDPNSSLTQSFSQSTAATFQLIENIVGAFGGFAQMLQSTYMATHSSFFAMVSVAEQFGNLRQTLGSVLGIYTIMRWIRTAIAKLTGRPLPADATALTPASFAAFNGRMPDGSPAPAKPSKKPFFVFMLAVFGLPYLMGKLIKALARSQEAEEQRKMLENPQAGQPLDPNKLEFCRALYDFTPNANMQGMDLSVKKGDMVAVLSKSDPMGNASEWWKCRSRDGRMGYLPGIYLETIQRKTPAQITSGSQSGSPAGSRTQTMTNSSATSRTATMTGAKVPEKVGPKVDSKAGDMGVESFQKGAFYS</sequence>
<dbReference type="CDD" id="cd11771">
    <property type="entry name" value="SH3_Pex13p_fungal"/>
    <property type="match status" value="1"/>
</dbReference>
<dbReference type="InterPro" id="IPR018807">
    <property type="entry name" value="YJL171C/Tos1_N"/>
</dbReference>
<evidence type="ECO:0000256" key="7">
    <source>
        <dbReference type="ARBA" id="ARBA00022448"/>
    </source>
</evidence>
<dbReference type="EC" id="3.2.1.39" evidence="5"/>
<dbReference type="InterPro" id="IPR018805">
    <property type="entry name" value="YJL171C/Tos1_C"/>
</dbReference>
<keyword evidence="14" id="KW-0472">Membrane</keyword>
<dbReference type="Pfam" id="PF00018">
    <property type="entry name" value="SH3_1"/>
    <property type="match status" value="1"/>
</dbReference>
<evidence type="ECO:0000256" key="15">
    <source>
        <dbReference type="ARBA" id="ARBA00023140"/>
    </source>
</evidence>
<dbReference type="OrthoDB" id="118256at2759"/>
<evidence type="ECO:0000259" key="23">
    <source>
        <dbReference type="PROSITE" id="PS50002"/>
    </source>
</evidence>
<keyword evidence="8" id="KW-0812">Transmembrane</keyword>
<comment type="catalytic activity">
    <reaction evidence="1">
        <text>Hydrolysis of (1-&gt;3)-beta-D-glucosidic linkages in (1-&gt;3)-beta-D-glucans.</text>
        <dbReference type="EC" id="3.2.1.39"/>
    </reaction>
</comment>
<keyword evidence="7" id="KW-0813">Transport</keyword>
<evidence type="ECO:0000256" key="13">
    <source>
        <dbReference type="ARBA" id="ARBA00023010"/>
    </source>
</evidence>
<keyword evidence="13" id="KW-0811">Translocation</keyword>
<comment type="caution">
    <text evidence="24">The sequence shown here is derived from an EMBL/GenBank/DDBJ whole genome shotgun (WGS) entry which is preliminary data.</text>
</comment>
<organism evidence="24 25">
    <name type="scientific">Alternaria atra</name>
    <dbReference type="NCBI Taxonomy" id="119953"/>
    <lineage>
        <taxon>Eukaryota</taxon>
        <taxon>Fungi</taxon>
        <taxon>Dikarya</taxon>
        <taxon>Ascomycota</taxon>
        <taxon>Pezizomycotina</taxon>
        <taxon>Dothideomycetes</taxon>
        <taxon>Pleosporomycetidae</taxon>
        <taxon>Pleosporales</taxon>
        <taxon>Pleosporineae</taxon>
        <taxon>Pleosporaceae</taxon>
        <taxon>Alternaria</taxon>
        <taxon>Alternaria sect. Ulocladioides</taxon>
    </lineage>
</organism>
<protein>
    <recommendedName>
        <fullName evidence="19">Peroxisomal membrane protein PEX13</fullName>
        <ecNumber evidence="5">3.2.1.39</ecNumber>
    </recommendedName>
    <alternativeName>
        <fullName evidence="18">Peroxin-13</fullName>
    </alternativeName>
</protein>
<comment type="subcellular location">
    <subcellularLocation>
        <location evidence="2">Peroxisome membrane</location>
        <topology evidence="2">Single-pass membrane protein</topology>
    </subcellularLocation>
</comment>
<reference evidence="24" key="1">
    <citation type="submission" date="2021-05" db="EMBL/GenBank/DDBJ databases">
        <authorList>
            <person name="Stam R."/>
        </authorList>
    </citation>
    <scope>NUCLEOTIDE SEQUENCE</scope>
    <source>
        <strain evidence="24">CS162</strain>
    </source>
</reference>
<dbReference type="RefSeq" id="XP_043171277.1">
    <property type="nucleotide sequence ID" value="XM_043315342.1"/>
</dbReference>
<dbReference type="GO" id="GO:0009277">
    <property type="term" value="C:fungal-type cell wall"/>
    <property type="evidence" value="ECO:0007669"/>
    <property type="project" value="TreeGrafter"/>
</dbReference>
<dbReference type="EMBL" id="CAJRGZ010000022">
    <property type="protein sequence ID" value="CAG5174002.1"/>
    <property type="molecule type" value="Genomic_DNA"/>
</dbReference>
<feature type="compositionally biased region" description="Basic and acidic residues" evidence="22">
    <location>
        <begin position="917"/>
        <end position="929"/>
    </location>
</feature>
<evidence type="ECO:0000256" key="5">
    <source>
        <dbReference type="ARBA" id="ARBA00012780"/>
    </source>
</evidence>
<feature type="compositionally biased region" description="Polar residues" evidence="22">
    <location>
        <begin position="522"/>
        <end position="532"/>
    </location>
</feature>
<evidence type="ECO:0000256" key="22">
    <source>
        <dbReference type="SAM" id="MobiDB-lite"/>
    </source>
</evidence>
<evidence type="ECO:0000256" key="14">
    <source>
        <dbReference type="ARBA" id="ARBA00023136"/>
    </source>
</evidence>
<dbReference type="Pfam" id="PF10287">
    <property type="entry name" value="YJL171C_Tos1_C"/>
    <property type="match status" value="1"/>
</dbReference>
<proteinExistence type="inferred from homology"/>
<keyword evidence="25" id="KW-1185">Reference proteome</keyword>
<keyword evidence="15" id="KW-0576">Peroxisome</keyword>
<keyword evidence="12" id="KW-1133">Transmembrane helix</keyword>
<dbReference type="GO" id="GO:0042973">
    <property type="term" value="F:glucan endo-1,3-beta-D-glucosidase activity"/>
    <property type="evidence" value="ECO:0007669"/>
    <property type="project" value="UniProtKB-EC"/>
</dbReference>
<keyword evidence="17" id="KW-0961">Cell wall biogenesis/degradation</keyword>
<evidence type="ECO:0000256" key="4">
    <source>
        <dbReference type="ARBA" id="ARBA00006055"/>
    </source>
</evidence>
<feature type="compositionally biased region" description="Polar residues" evidence="22">
    <location>
        <begin position="882"/>
        <end position="912"/>
    </location>
</feature>
<dbReference type="Gene3D" id="2.30.30.40">
    <property type="entry name" value="SH3 Domains"/>
    <property type="match status" value="1"/>
</dbReference>
<dbReference type="Pfam" id="PF04088">
    <property type="entry name" value="Peroxin-13_N"/>
    <property type="match status" value="1"/>
</dbReference>
<comment type="similarity">
    <text evidence="3">Belongs to the peroxin-13 family.</text>
</comment>
<dbReference type="Pfam" id="PF10290">
    <property type="entry name" value="YJL171C_Tos1_N"/>
    <property type="match status" value="1"/>
</dbReference>
<evidence type="ECO:0000256" key="19">
    <source>
        <dbReference type="ARBA" id="ARBA00034535"/>
    </source>
</evidence>
<feature type="compositionally biased region" description="Low complexity" evidence="22">
    <location>
        <begin position="534"/>
        <end position="564"/>
    </location>
</feature>
<feature type="region of interest" description="Disordered" evidence="22">
    <location>
        <begin position="509"/>
        <end position="570"/>
    </location>
</feature>
<comment type="similarity">
    <text evidence="4">Belongs to the PGA52 family.</text>
</comment>
<comment type="subunit">
    <text evidence="20">Interacts (via SH3 domain) with PEX14 (via SH3-binding motif); forming the PEX13-PEX14 docking complex.</text>
</comment>
<dbReference type="PANTHER" id="PTHR31737">
    <property type="entry name" value="PROTEIN TOS1"/>
    <property type="match status" value="1"/>
</dbReference>
<evidence type="ECO:0000313" key="24">
    <source>
        <dbReference type="EMBL" id="CAG5174002.1"/>
    </source>
</evidence>
<dbReference type="SMART" id="SM00326">
    <property type="entry name" value="SH3"/>
    <property type="match status" value="1"/>
</dbReference>
<evidence type="ECO:0000256" key="10">
    <source>
        <dbReference type="ARBA" id="ARBA00022801"/>
    </source>
</evidence>
<evidence type="ECO:0000256" key="6">
    <source>
        <dbReference type="ARBA" id="ARBA00022443"/>
    </source>
</evidence>
<evidence type="ECO:0000313" key="25">
    <source>
        <dbReference type="Proteomes" id="UP000676310"/>
    </source>
</evidence>
<dbReference type="AlphaFoldDB" id="A0A8J2I4R5"/>
<dbReference type="GeneID" id="67019744"/>
<dbReference type="Proteomes" id="UP000676310">
    <property type="component" value="Unassembled WGS sequence"/>
</dbReference>
<name>A0A8J2I4R5_9PLEO</name>
<keyword evidence="6 21" id="KW-0728">SH3 domain</keyword>
<evidence type="ECO:0000256" key="17">
    <source>
        <dbReference type="ARBA" id="ARBA00023316"/>
    </source>
</evidence>
<evidence type="ECO:0000256" key="18">
    <source>
        <dbReference type="ARBA" id="ARBA00029693"/>
    </source>
</evidence>
<dbReference type="SUPFAM" id="SSF50044">
    <property type="entry name" value="SH3-domain"/>
    <property type="match status" value="1"/>
</dbReference>
<evidence type="ECO:0000256" key="16">
    <source>
        <dbReference type="ARBA" id="ARBA00023295"/>
    </source>
</evidence>
<dbReference type="InterPro" id="IPR001452">
    <property type="entry name" value="SH3_domain"/>
</dbReference>
<evidence type="ECO:0000256" key="11">
    <source>
        <dbReference type="ARBA" id="ARBA00022927"/>
    </source>
</evidence>
<evidence type="ECO:0000256" key="1">
    <source>
        <dbReference type="ARBA" id="ARBA00000382"/>
    </source>
</evidence>
<evidence type="ECO:0000256" key="3">
    <source>
        <dbReference type="ARBA" id="ARBA00006033"/>
    </source>
</evidence>
<evidence type="ECO:0000256" key="20">
    <source>
        <dbReference type="ARBA" id="ARBA00065871"/>
    </source>
</evidence>
<evidence type="ECO:0000256" key="21">
    <source>
        <dbReference type="PROSITE-ProRule" id="PRU00192"/>
    </source>
</evidence>
<dbReference type="PROSITE" id="PS50002">
    <property type="entry name" value="SH3"/>
    <property type="match status" value="1"/>
</dbReference>
<dbReference type="PANTHER" id="PTHR31737:SF2">
    <property type="entry name" value="PROTEIN TOS1"/>
    <property type="match status" value="1"/>
</dbReference>
<dbReference type="GO" id="GO:0016560">
    <property type="term" value="P:protein import into peroxisome matrix, docking"/>
    <property type="evidence" value="ECO:0007669"/>
    <property type="project" value="InterPro"/>
</dbReference>
<keyword evidence="11" id="KW-0653">Protein transport</keyword>
<dbReference type="FunFam" id="2.30.30.40:FF:000128">
    <property type="entry name" value="Peroxisomal membrane protein (Pex13)"/>
    <property type="match status" value="1"/>
</dbReference>
<evidence type="ECO:0000256" key="2">
    <source>
        <dbReference type="ARBA" id="ARBA00004549"/>
    </source>
</evidence>
<keyword evidence="10" id="KW-0378">Hydrolase</keyword>
<evidence type="ECO:0000256" key="12">
    <source>
        <dbReference type="ARBA" id="ARBA00022989"/>
    </source>
</evidence>
<gene>
    <name evidence="24" type="ORF">ALTATR162_LOCUS7713</name>
</gene>
<feature type="region of interest" description="Disordered" evidence="22">
    <location>
        <begin position="882"/>
        <end position="931"/>
    </location>
</feature>
<keyword evidence="9" id="KW-0732">Signal</keyword>
<dbReference type="GO" id="GO:0005778">
    <property type="term" value="C:peroxisomal membrane"/>
    <property type="evidence" value="ECO:0007669"/>
    <property type="project" value="UniProtKB-SubCell"/>
</dbReference>
<feature type="domain" description="SH3" evidence="23">
    <location>
        <begin position="809"/>
        <end position="877"/>
    </location>
</feature>
<keyword evidence="16" id="KW-0326">Glycosidase</keyword>